<evidence type="ECO:0000313" key="1">
    <source>
        <dbReference type="EMBL" id="RMZ58052.1"/>
    </source>
</evidence>
<keyword evidence="2" id="KW-1185">Reference proteome</keyword>
<gene>
    <name evidence="1" type="ORF">D1632_17325</name>
</gene>
<organism evidence="1 2">
    <name type="scientific">Chryseobacterium nematophagum</name>
    <dbReference type="NCBI Taxonomy" id="2305228"/>
    <lineage>
        <taxon>Bacteria</taxon>
        <taxon>Pseudomonadati</taxon>
        <taxon>Bacteroidota</taxon>
        <taxon>Flavobacteriia</taxon>
        <taxon>Flavobacteriales</taxon>
        <taxon>Weeksellaceae</taxon>
        <taxon>Chryseobacterium group</taxon>
        <taxon>Chryseobacterium</taxon>
    </lineage>
</organism>
<name>A0A3M7L936_9FLAO</name>
<sequence length="62" mass="6959">MSGFFVAAFNFPAHKIEKDQLQKILEANDTNPTGKATNEILTKYLKNIGRIVHNGQSLQTKK</sequence>
<reference evidence="1 2" key="1">
    <citation type="submission" date="2018-08" db="EMBL/GenBank/DDBJ databases">
        <title>Chryseobacterium nematophagum: a novel matrix digesting pathogen of nematodes.</title>
        <authorList>
            <person name="Page A."/>
            <person name="Roberts M."/>
            <person name="Felix M.-A."/>
            <person name="Weir W."/>
        </authorList>
    </citation>
    <scope>NUCLEOTIDE SEQUENCE [LARGE SCALE GENOMIC DNA]</scope>
    <source>
        <strain evidence="1 2">JUb275</strain>
    </source>
</reference>
<accession>A0A3M7L936</accession>
<dbReference type="AlphaFoldDB" id="A0A3M7L936"/>
<proteinExistence type="predicted"/>
<comment type="caution">
    <text evidence="1">The sequence shown here is derived from an EMBL/GenBank/DDBJ whole genome shotgun (WGS) entry which is preliminary data.</text>
</comment>
<dbReference type="Proteomes" id="UP000267524">
    <property type="component" value="Unassembled WGS sequence"/>
</dbReference>
<dbReference type="RefSeq" id="WP_122548496.1">
    <property type="nucleotide sequence ID" value="NZ_QWIV01000015.1"/>
</dbReference>
<protein>
    <submittedName>
        <fullName evidence="1">Uncharacterized protein</fullName>
    </submittedName>
</protein>
<dbReference type="EMBL" id="QWIV01000015">
    <property type="protein sequence ID" value="RMZ58052.1"/>
    <property type="molecule type" value="Genomic_DNA"/>
</dbReference>
<evidence type="ECO:0000313" key="2">
    <source>
        <dbReference type="Proteomes" id="UP000267524"/>
    </source>
</evidence>